<proteinExistence type="predicted"/>
<dbReference type="EMBL" id="DSJT01000013">
    <property type="protein sequence ID" value="HEF87241.1"/>
    <property type="molecule type" value="Genomic_DNA"/>
</dbReference>
<accession>A0A7C2FE97</accession>
<name>A0A7C2FE97_9CREN</name>
<reference evidence="1" key="1">
    <citation type="journal article" date="2020" name="mSystems">
        <title>Genome- and Community-Level Interaction Insights into Carbon Utilization and Element Cycling Functions of Hydrothermarchaeota in Hydrothermal Sediment.</title>
        <authorList>
            <person name="Zhou Z."/>
            <person name="Liu Y."/>
            <person name="Xu W."/>
            <person name="Pan J."/>
            <person name="Luo Z.H."/>
            <person name="Li M."/>
        </authorList>
    </citation>
    <scope>NUCLEOTIDE SEQUENCE [LARGE SCALE GENOMIC DNA]</scope>
    <source>
        <strain evidence="1">SpSt-23</strain>
    </source>
</reference>
<organism evidence="1">
    <name type="scientific">Thermosphaera aggregans</name>
    <dbReference type="NCBI Taxonomy" id="54254"/>
    <lineage>
        <taxon>Archaea</taxon>
        <taxon>Thermoproteota</taxon>
        <taxon>Thermoprotei</taxon>
        <taxon>Desulfurococcales</taxon>
        <taxon>Desulfurococcaceae</taxon>
        <taxon>Thermosphaera</taxon>
    </lineage>
</organism>
<comment type="caution">
    <text evidence="1">The sequence shown here is derived from an EMBL/GenBank/DDBJ whole genome shotgun (WGS) entry which is preliminary data.</text>
</comment>
<evidence type="ECO:0000313" key="1">
    <source>
        <dbReference type="EMBL" id="HEF87241.1"/>
    </source>
</evidence>
<dbReference type="AlphaFoldDB" id="A0A7C2FE97"/>
<protein>
    <submittedName>
        <fullName evidence="1">Uncharacterized protein</fullName>
    </submittedName>
</protein>
<gene>
    <name evidence="1" type="ORF">ENP55_02900</name>
</gene>
<sequence length="432" mass="50098">MPERLIQSNRMLKLQWDNIRTLIPCFLKSLYTGSVEVKLHELDKVFTGIIKLRGNLGENILDKVASLWYYLTRVFHQSVGPRVGNFAEELIAYWVVSGGLYNVIGRNITLESAFNQLGIGGIRSTSKVDFVFRSTSSERIALVELRMSEHTGGRTAQQSLLDKIDSVLRSLEEQKTLLREKLIRKGVREVDLSIAILFSENHELLTKNNFNKGRLTSLVNYTMDERHVWGILKKLSGDHGYKLCDSSAIDKENIQNSLLNPDLRRVCIQDRSSSLRIWLKILFGDEFFEEYVGSSLNNLLAKHRDIIADDIWLFYTITINELKIASQFGRTHVRKIYEELLTSNIFNQFINNIYNINLPLDRYIVRFNQWIENCAKKVIDVYREKGEKLILLETSDLVANFEYLKQLCICALAEYITIDYKRDRGFSECLWT</sequence>